<name>A0A3L7JYZ7_9BACI</name>
<dbReference type="Proteomes" id="UP000276770">
    <property type="component" value="Unassembled WGS sequence"/>
</dbReference>
<sequence>MKKNTKSYKRKEAVALSYKAEQQQSPSVVAKGKGKIAENILKKAEEHNIPIQEDPSLVQLLGQLNIQESIPEELYQAVAEVFAFVYRLDRESKDENEL</sequence>
<dbReference type="GO" id="GO:0009306">
    <property type="term" value="P:protein secretion"/>
    <property type="evidence" value="ECO:0007669"/>
    <property type="project" value="InterPro"/>
</dbReference>
<dbReference type="OrthoDB" id="5244399at2"/>
<comment type="caution">
    <text evidence="1">The sequence shown here is derived from an EMBL/GenBank/DDBJ whole genome shotgun (WGS) entry which is preliminary data.</text>
</comment>
<protein>
    <recommendedName>
        <fullName evidence="3">EscU/YscU/HrcU family type III secretion system export apparatus switch protein</fullName>
    </recommendedName>
</protein>
<dbReference type="RefSeq" id="WP_121680286.1">
    <property type="nucleotide sequence ID" value="NZ_RCVZ01000005.1"/>
</dbReference>
<accession>A0A3L7JYZ7</accession>
<dbReference type="EMBL" id="RCVZ01000005">
    <property type="protein sequence ID" value="RLQ95760.1"/>
    <property type="molecule type" value="Genomic_DNA"/>
</dbReference>
<evidence type="ECO:0008006" key="3">
    <source>
        <dbReference type="Google" id="ProtNLM"/>
    </source>
</evidence>
<dbReference type="InterPro" id="IPR029025">
    <property type="entry name" value="T3SS_substrate_exporter_C"/>
</dbReference>
<dbReference type="SUPFAM" id="SSF160544">
    <property type="entry name" value="EscU C-terminal domain-like"/>
    <property type="match status" value="1"/>
</dbReference>
<evidence type="ECO:0000313" key="1">
    <source>
        <dbReference type="EMBL" id="RLQ95760.1"/>
    </source>
</evidence>
<dbReference type="GO" id="GO:0005886">
    <property type="term" value="C:plasma membrane"/>
    <property type="evidence" value="ECO:0007669"/>
    <property type="project" value="TreeGrafter"/>
</dbReference>
<gene>
    <name evidence="1" type="ORF">D9X91_09040</name>
</gene>
<keyword evidence="2" id="KW-1185">Reference proteome</keyword>
<organism evidence="1 2">
    <name type="scientific">Falsibacillus albus</name>
    <dbReference type="NCBI Taxonomy" id="2478915"/>
    <lineage>
        <taxon>Bacteria</taxon>
        <taxon>Bacillati</taxon>
        <taxon>Bacillota</taxon>
        <taxon>Bacilli</taxon>
        <taxon>Bacillales</taxon>
        <taxon>Bacillaceae</taxon>
        <taxon>Falsibacillus</taxon>
    </lineage>
</organism>
<dbReference type="PANTHER" id="PTHR30531">
    <property type="entry name" value="FLAGELLAR BIOSYNTHETIC PROTEIN FLHB"/>
    <property type="match status" value="1"/>
</dbReference>
<dbReference type="PANTHER" id="PTHR30531:SF12">
    <property type="entry name" value="FLAGELLAR BIOSYNTHETIC PROTEIN FLHB"/>
    <property type="match status" value="1"/>
</dbReference>
<dbReference type="Gene3D" id="3.40.1690.10">
    <property type="entry name" value="secretion proteins EscU"/>
    <property type="match status" value="1"/>
</dbReference>
<dbReference type="AlphaFoldDB" id="A0A3L7JYZ7"/>
<reference evidence="1 2" key="1">
    <citation type="submission" date="2018-10" db="EMBL/GenBank/DDBJ databases">
        <title>Falsibacillus sp. genome draft.</title>
        <authorList>
            <person name="Shi S."/>
        </authorList>
    </citation>
    <scope>NUCLEOTIDE SEQUENCE [LARGE SCALE GENOMIC DNA]</scope>
    <source>
        <strain evidence="1 2">GY 10110</strain>
    </source>
</reference>
<dbReference type="Pfam" id="PF01312">
    <property type="entry name" value="Bac_export_2"/>
    <property type="match status" value="1"/>
</dbReference>
<dbReference type="InterPro" id="IPR006135">
    <property type="entry name" value="T3SS_substrate_exporter"/>
</dbReference>
<evidence type="ECO:0000313" key="2">
    <source>
        <dbReference type="Proteomes" id="UP000276770"/>
    </source>
</evidence>
<proteinExistence type="predicted"/>